<dbReference type="EMBL" id="NUEH01000042">
    <property type="protein sequence ID" value="PEI84671.1"/>
    <property type="molecule type" value="Genomic_DNA"/>
</dbReference>
<reference evidence="2" key="1">
    <citation type="submission" date="2017-09" db="EMBL/GenBank/DDBJ databases">
        <title>Large-scale bioinformatics analysis of Bacillus genomes uncovers conserved roles of natural products in bacterial physiology.</title>
        <authorList>
            <consortium name="Agbiome Team Llc"/>
            <person name="Bleich R.M."/>
            <person name="Kirk G.J."/>
            <person name="Santa Maria K.C."/>
            <person name="Allen S.E."/>
            <person name="Farag S."/>
            <person name="Shank E.A."/>
            <person name="Bowers A."/>
        </authorList>
    </citation>
    <scope>NUCLEOTIDE SEQUENCE</scope>
    <source>
        <strain evidence="2">AFS005430</strain>
    </source>
</reference>
<organism evidence="2">
    <name type="scientific">Bacillus toyonensis</name>
    <dbReference type="NCBI Taxonomy" id="155322"/>
    <lineage>
        <taxon>Bacteria</taxon>
        <taxon>Bacillati</taxon>
        <taxon>Bacillota</taxon>
        <taxon>Bacilli</taxon>
        <taxon>Bacillales</taxon>
        <taxon>Bacillaceae</taxon>
        <taxon>Bacillus</taxon>
        <taxon>Bacillus cereus group</taxon>
    </lineage>
</organism>
<name>A0AB73QV42_9BACI</name>
<evidence type="ECO:0000313" key="2">
    <source>
        <dbReference type="EMBL" id="PEI84671.1"/>
    </source>
</evidence>
<dbReference type="AlphaFoldDB" id="A0AB73QV42"/>
<dbReference type="PANTHER" id="PTHR33408">
    <property type="entry name" value="TRANSPOSASE"/>
    <property type="match status" value="1"/>
</dbReference>
<gene>
    <name evidence="2" type="ORF">CN678_18845</name>
</gene>
<proteinExistence type="predicted"/>
<dbReference type="Proteomes" id="UP000220969">
    <property type="component" value="Unassembled WGS sequence"/>
</dbReference>
<protein>
    <recommendedName>
        <fullName evidence="1">Transposase DDE domain-containing protein</fullName>
    </recommendedName>
</protein>
<accession>A0AB73QV42</accession>
<comment type="caution">
    <text evidence="2">The sequence shown here is derived from an EMBL/GenBank/DDBJ whole genome shotgun (WGS) entry which is preliminary data.</text>
</comment>
<dbReference type="InterPro" id="IPR025668">
    <property type="entry name" value="Tnp_DDE_dom"/>
</dbReference>
<feature type="domain" description="Transposase DDE" evidence="1">
    <location>
        <begin position="9"/>
        <end position="64"/>
    </location>
</feature>
<evidence type="ECO:0000259" key="1">
    <source>
        <dbReference type="Pfam" id="PF13751"/>
    </source>
</evidence>
<sequence>MCFIYVELKANLWSDEATQIYTKRKTKVESVFGHIKSNRSFRRFSLRGVAKVTMEFGLIALAYNSLKQAGKNR</sequence>
<dbReference type="Pfam" id="PF13751">
    <property type="entry name" value="DDE_Tnp_1_6"/>
    <property type="match status" value="1"/>
</dbReference>
<dbReference type="PANTHER" id="PTHR33408:SF2">
    <property type="entry name" value="TRANSPOSASE DDE DOMAIN-CONTAINING PROTEIN"/>
    <property type="match status" value="1"/>
</dbReference>